<dbReference type="AlphaFoldDB" id="A0A392V745"/>
<dbReference type="EMBL" id="LXQA011082499">
    <property type="protein sequence ID" value="MCI84084.1"/>
    <property type="molecule type" value="Genomic_DNA"/>
</dbReference>
<feature type="non-terminal residue" evidence="1">
    <location>
        <position position="42"/>
    </location>
</feature>
<sequence length="42" mass="4247">MSFSFSRMIAAPTPVVLDATSTKIIHLSAPSVGDAGVVISAT</sequence>
<reference evidence="1 2" key="1">
    <citation type="journal article" date="2018" name="Front. Plant Sci.">
        <title>Red Clover (Trifolium pratense) and Zigzag Clover (T. medium) - A Picture of Genomic Similarities and Differences.</title>
        <authorList>
            <person name="Dluhosova J."/>
            <person name="Istvanek J."/>
            <person name="Nedelnik J."/>
            <person name="Repkova J."/>
        </authorList>
    </citation>
    <scope>NUCLEOTIDE SEQUENCE [LARGE SCALE GENOMIC DNA]</scope>
    <source>
        <strain evidence="2">cv. 10/8</strain>
        <tissue evidence="1">Leaf</tissue>
    </source>
</reference>
<proteinExistence type="predicted"/>
<organism evidence="1 2">
    <name type="scientific">Trifolium medium</name>
    <dbReference type="NCBI Taxonomy" id="97028"/>
    <lineage>
        <taxon>Eukaryota</taxon>
        <taxon>Viridiplantae</taxon>
        <taxon>Streptophyta</taxon>
        <taxon>Embryophyta</taxon>
        <taxon>Tracheophyta</taxon>
        <taxon>Spermatophyta</taxon>
        <taxon>Magnoliopsida</taxon>
        <taxon>eudicotyledons</taxon>
        <taxon>Gunneridae</taxon>
        <taxon>Pentapetalae</taxon>
        <taxon>rosids</taxon>
        <taxon>fabids</taxon>
        <taxon>Fabales</taxon>
        <taxon>Fabaceae</taxon>
        <taxon>Papilionoideae</taxon>
        <taxon>50 kb inversion clade</taxon>
        <taxon>NPAAA clade</taxon>
        <taxon>Hologalegina</taxon>
        <taxon>IRL clade</taxon>
        <taxon>Trifolieae</taxon>
        <taxon>Trifolium</taxon>
    </lineage>
</organism>
<evidence type="ECO:0000313" key="1">
    <source>
        <dbReference type="EMBL" id="MCI84084.1"/>
    </source>
</evidence>
<comment type="caution">
    <text evidence="1">The sequence shown here is derived from an EMBL/GenBank/DDBJ whole genome shotgun (WGS) entry which is preliminary data.</text>
</comment>
<keyword evidence="2" id="KW-1185">Reference proteome</keyword>
<protein>
    <submittedName>
        <fullName evidence="1">Uncharacterized protein</fullName>
    </submittedName>
</protein>
<evidence type="ECO:0000313" key="2">
    <source>
        <dbReference type="Proteomes" id="UP000265520"/>
    </source>
</evidence>
<accession>A0A392V745</accession>
<name>A0A392V745_9FABA</name>
<dbReference type="Proteomes" id="UP000265520">
    <property type="component" value="Unassembled WGS sequence"/>
</dbReference>